<gene>
    <name evidence="4" type="ORF">EFL95_02180</name>
</gene>
<comment type="caution">
    <text evidence="4">The sequence shown here is derived from an EMBL/GenBank/DDBJ whole genome shotgun (WGS) entry which is preliminary data.</text>
</comment>
<dbReference type="OrthoDB" id="3402808at2"/>
<dbReference type="Pfam" id="PF18915">
    <property type="entry name" value="DUF5667"/>
    <property type="match status" value="1"/>
</dbReference>
<keyword evidence="2" id="KW-0472">Membrane</keyword>
<reference evidence="4 5" key="1">
    <citation type="submission" date="2018-11" db="EMBL/GenBank/DDBJ databases">
        <authorList>
            <person name="Li F."/>
        </authorList>
    </citation>
    <scope>NUCLEOTIDE SEQUENCE [LARGE SCALE GENOMIC DNA]</scope>
    <source>
        <strain evidence="4 5">KIS18-7</strain>
    </source>
</reference>
<dbReference type="InterPro" id="IPR043725">
    <property type="entry name" value="DUF5667"/>
</dbReference>
<evidence type="ECO:0000256" key="2">
    <source>
        <dbReference type="SAM" id="Phobius"/>
    </source>
</evidence>
<sequence length="381" mass="39066">MIRLNPARRAAEEFASVVDGPRGAVAERYAELLSTVDVLREQEIPAPRADFVADLRMRLMDAADTLLLPADAELAPVLPLSAPSNRRQRRISIAAAAFVVIGGTAGVAAAAESSLPGDALYPLKRGIESAQVSLNSSDSGKGQDLLRQASTRLDEVDGLISSDSSASEINHTLSSFQRSATNGADLLFVAYQRNGDPQEITRLRTMLGSQLNQLDQLSDKAPNGSKPAFASARTMLSDLDQQASALCGSCGPQASSAAVAVTSAQALDSLLSGPITQAQQAAAEAARNSDLAHKADQAAKNIKHSVTGKPGTVTPPSVTPGGDGPPVTLPDPGDPTGSLNGALSGLTSGVDALLGQVDQATGGVTAPLTTTVNTTLHGLLP</sequence>
<accession>A0A3N0E039</accession>
<evidence type="ECO:0000313" key="4">
    <source>
        <dbReference type="EMBL" id="RNL81201.1"/>
    </source>
</evidence>
<name>A0A3N0E039_9ACTN</name>
<organism evidence="4 5">
    <name type="scientific">Nocardioides marmorisolisilvae</name>
    <dbReference type="NCBI Taxonomy" id="1542737"/>
    <lineage>
        <taxon>Bacteria</taxon>
        <taxon>Bacillati</taxon>
        <taxon>Actinomycetota</taxon>
        <taxon>Actinomycetes</taxon>
        <taxon>Propionibacteriales</taxon>
        <taxon>Nocardioidaceae</taxon>
        <taxon>Nocardioides</taxon>
    </lineage>
</organism>
<dbReference type="EMBL" id="RJSG01000001">
    <property type="protein sequence ID" value="RNL81201.1"/>
    <property type="molecule type" value="Genomic_DNA"/>
</dbReference>
<evidence type="ECO:0000256" key="1">
    <source>
        <dbReference type="SAM" id="MobiDB-lite"/>
    </source>
</evidence>
<dbReference type="AlphaFoldDB" id="A0A3N0E039"/>
<feature type="compositionally biased region" description="Low complexity" evidence="1">
    <location>
        <begin position="307"/>
        <end position="320"/>
    </location>
</feature>
<feature type="region of interest" description="Disordered" evidence="1">
    <location>
        <begin position="296"/>
        <end position="340"/>
    </location>
</feature>
<keyword evidence="2" id="KW-1133">Transmembrane helix</keyword>
<feature type="transmembrane region" description="Helical" evidence="2">
    <location>
        <begin position="91"/>
        <end position="111"/>
    </location>
</feature>
<dbReference type="RefSeq" id="WP_123232405.1">
    <property type="nucleotide sequence ID" value="NZ_RJSG01000001.1"/>
</dbReference>
<protein>
    <recommendedName>
        <fullName evidence="3">DUF5667 domain-containing protein</fullName>
    </recommendedName>
</protein>
<feature type="domain" description="DUF5667" evidence="3">
    <location>
        <begin position="114"/>
        <end position="199"/>
    </location>
</feature>
<proteinExistence type="predicted"/>
<dbReference type="Proteomes" id="UP000277094">
    <property type="component" value="Unassembled WGS sequence"/>
</dbReference>
<evidence type="ECO:0000259" key="3">
    <source>
        <dbReference type="Pfam" id="PF18915"/>
    </source>
</evidence>
<keyword evidence="5" id="KW-1185">Reference proteome</keyword>
<evidence type="ECO:0000313" key="5">
    <source>
        <dbReference type="Proteomes" id="UP000277094"/>
    </source>
</evidence>
<keyword evidence="2" id="KW-0812">Transmembrane</keyword>